<evidence type="ECO:0000313" key="2">
    <source>
        <dbReference type="EMBL" id="GAI64115.1"/>
    </source>
</evidence>
<dbReference type="InterPro" id="IPR001387">
    <property type="entry name" value="Cro/C1-type_HTH"/>
</dbReference>
<dbReference type="Gene3D" id="1.10.260.40">
    <property type="entry name" value="lambda repressor-like DNA-binding domains"/>
    <property type="match status" value="1"/>
</dbReference>
<dbReference type="AlphaFoldDB" id="X1RLR7"/>
<feature type="domain" description="HTH cro/C1-type" evidence="1">
    <location>
        <begin position="2"/>
        <end position="29"/>
    </location>
</feature>
<comment type="caution">
    <text evidence="2">The sequence shown here is derived from an EMBL/GenBank/DDBJ whole genome shotgun (WGS) entry which is preliminary data.</text>
</comment>
<proteinExistence type="predicted"/>
<dbReference type="GO" id="GO:0003677">
    <property type="term" value="F:DNA binding"/>
    <property type="evidence" value="ECO:0007669"/>
    <property type="project" value="InterPro"/>
</dbReference>
<sequence length="41" mass="4482">MKIETGYREVADMETVAIAKALGVTVNWLLGKSEESKANEV</sequence>
<dbReference type="PROSITE" id="PS50943">
    <property type="entry name" value="HTH_CROC1"/>
    <property type="match status" value="1"/>
</dbReference>
<dbReference type="EMBL" id="BARW01003165">
    <property type="protein sequence ID" value="GAI64115.1"/>
    <property type="molecule type" value="Genomic_DNA"/>
</dbReference>
<protein>
    <recommendedName>
        <fullName evidence="1">HTH cro/C1-type domain-containing protein</fullName>
    </recommendedName>
</protein>
<reference evidence="2" key="1">
    <citation type="journal article" date="2014" name="Front. Microbiol.">
        <title>High frequency of phylogenetically diverse reductive dehalogenase-homologous genes in deep subseafloor sedimentary metagenomes.</title>
        <authorList>
            <person name="Kawai M."/>
            <person name="Futagami T."/>
            <person name="Toyoda A."/>
            <person name="Takaki Y."/>
            <person name="Nishi S."/>
            <person name="Hori S."/>
            <person name="Arai W."/>
            <person name="Tsubouchi T."/>
            <person name="Morono Y."/>
            <person name="Uchiyama I."/>
            <person name="Ito T."/>
            <person name="Fujiyama A."/>
            <person name="Inagaki F."/>
            <person name="Takami H."/>
        </authorList>
    </citation>
    <scope>NUCLEOTIDE SEQUENCE</scope>
    <source>
        <strain evidence="2">Expedition CK06-06</strain>
    </source>
</reference>
<accession>X1RLR7</accession>
<gene>
    <name evidence="2" type="ORF">S12H4_08251</name>
</gene>
<evidence type="ECO:0000259" key="1">
    <source>
        <dbReference type="PROSITE" id="PS50943"/>
    </source>
</evidence>
<dbReference type="InterPro" id="IPR010982">
    <property type="entry name" value="Lambda_DNA-bd_dom_sf"/>
</dbReference>
<organism evidence="2">
    <name type="scientific">marine sediment metagenome</name>
    <dbReference type="NCBI Taxonomy" id="412755"/>
    <lineage>
        <taxon>unclassified sequences</taxon>
        <taxon>metagenomes</taxon>
        <taxon>ecological metagenomes</taxon>
    </lineage>
</organism>
<name>X1RLR7_9ZZZZ</name>